<dbReference type="KEGG" id="fku:FGKAn22_01340"/>
<dbReference type="RefSeq" id="WP_212786085.1">
    <property type="nucleotide sequence ID" value="NZ_AP019536.1"/>
</dbReference>
<evidence type="ECO:0000313" key="10">
    <source>
        <dbReference type="Proteomes" id="UP001319121"/>
    </source>
</evidence>
<organism evidence="9 10">
    <name type="scientific">Ferrigenium kumadai</name>
    <dbReference type="NCBI Taxonomy" id="1682490"/>
    <lineage>
        <taxon>Bacteria</taxon>
        <taxon>Pseudomonadati</taxon>
        <taxon>Pseudomonadota</taxon>
        <taxon>Betaproteobacteria</taxon>
        <taxon>Nitrosomonadales</taxon>
        <taxon>Gallionellaceae</taxon>
        <taxon>Ferrigenium</taxon>
    </lineage>
</organism>
<sequence length="207" mass="23128">MRNLIKTLIVITALLFGNAACSAEVGKDYKLLNPAQPTSTKKIEVLEFFFYECSHCYHLHPLLAAWEKTMPKDVEITYVPTIFRDSTTPLALTYYALESMGKIKQLDDAIYQGIHVQNAELYDLDSIASFVAKQGVDRAKFTAAYNSFAMQSKVVRAKQMIRSYGISGTPTLVVDGKYVITGLLPADAIRVLDEVIALARKEHSKKK</sequence>
<name>A0AAN1SXM4_9PROT</name>
<keyword evidence="2 7" id="KW-0732">Signal</keyword>
<protein>
    <recommendedName>
        <fullName evidence="5">Thiol:disulfide interchange protein</fullName>
    </recommendedName>
</protein>
<dbReference type="Proteomes" id="UP001319121">
    <property type="component" value="Chromosome"/>
</dbReference>
<dbReference type="PANTHER" id="PTHR35891">
    <property type="entry name" value="THIOL:DISULFIDE INTERCHANGE PROTEIN DSBA"/>
    <property type="match status" value="1"/>
</dbReference>
<evidence type="ECO:0000256" key="1">
    <source>
        <dbReference type="ARBA" id="ARBA00005791"/>
    </source>
</evidence>
<evidence type="ECO:0000256" key="5">
    <source>
        <dbReference type="PIRNR" id="PIRNR001488"/>
    </source>
</evidence>
<dbReference type="InterPro" id="IPR023205">
    <property type="entry name" value="DsbA/DsbL"/>
</dbReference>
<evidence type="ECO:0000256" key="4">
    <source>
        <dbReference type="ARBA" id="ARBA00023284"/>
    </source>
</evidence>
<comment type="similarity">
    <text evidence="1">Belongs to the thioredoxin family. DsbA subfamily.</text>
</comment>
<dbReference type="InterPro" id="IPR001853">
    <property type="entry name" value="DSBA-like_thioredoxin_dom"/>
</dbReference>
<accession>A0AAN1SXM4</accession>
<dbReference type="EMBL" id="AP019536">
    <property type="protein sequence ID" value="BBI98441.1"/>
    <property type="molecule type" value="Genomic_DNA"/>
</dbReference>
<dbReference type="GO" id="GO:0042597">
    <property type="term" value="C:periplasmic space"/>
    <property type="evidence" value="ECO:0007669"/>
    <property type="project" value="UniProtKB-SubCell"/>
</dbReference>
<keyword evidence="4" id="KW-0676">Redox-active center</keyword>
<evidence type="ECO:0000256" key="3">
    <source>
        <dbReference type="ARBA" id="ARBA00023157"/>
    </source>
</evidence>
<feature type="disulfide bond" description="Redox-active" evidence="6">
    <location>
        <begin position="53"/>
        <end position="56"/>
    </location>
</feature>
<dbReference type="Pfam" id="PF01323">
    <property type="entry name" value="DSBA"/>
    <property type="match status" value="1"/>
</dbReference>
<feature type="signal peptide" evidence="7">
    <location>
        <begin position="1"/>
        <end position="22"/>
    </location>
</feature>
<dbReference type="GO" id="GO:0016491">
    <property type="term" value="F:oxidoreductase activity"/>
    <property type="evidence" value="ECO:0007669"/>
    <property type="project" value="InterPro"/>
</dbReference>
<dbReference type="PANTHER" id="PTHR35891:SF3">
    <property type="entry name" value="THIOL:DISULFIDE INTERCHANGE PROTEIN DSBL"/>
    <property type="match status" value="1"/>
</dbReference>
<evidence type="ECO:0000313" key="9">
    <source>
        <dbReference type="EMBL" id="BBI98441.1"/>
    </source>
</evidence>
<dbReference type="Gene3D" id="3.40.30.10">
    <property type="entry name" value="Glutaredoxin"/>
    <property type="match status" value="1"/>
</dbReference>
<dbReference type="InterPro" id="IPR036249">
    <property type="entry name" value="Thioredoxin-like_sf"/>
</dbReference>
<keyword evidence="3 5" id="KW-1015">Disulfide bond</keyword>
<evidence type="ECO:0000259" key="8">
    <source>
        <dbReference type="Pfam" id="PF01323"/>
    </source>
</evidence>
<keyword evidence="10" id="KW-1185">Reference proteome</keyword>
<keyword evidence="5" id="KW-0574">Periplasm</keyword>
<dbReference type="AlphaFoldDB" id="A0AAN1SXM4"/>
<evidence type="ECO:0000256" key="7">
    <source>
        <dbReference type="SAM" id="SignalP"/>
    </source>
</evidence>
<dbReference type="SUPFAM" id="SSF52833">
    <property type="entry name" value="Thioredoxin-like"/>
    <property type="match status" value="1"/>
</dbReference>
<gene>
    <name evidence="9" type="primary">dsbA</name>
    <name evidence="9" type="ORF">FGKAn22_01340</name>
</gene>
<evidence type="ECO:0000256" key="2">
    <source>
        <dbReference type="ARBA" id="ARBA00022729"/>
    </source>
</evidence>
<dbReference type="PIRSF" id="PIRSF001488">
    <property type="entry name" value="Tdi_protein"/>
    <property type="match status" value="1"/>
</dbReference>
<feature type="chain" id="PRO_5043018714" description="Thiol:disulfide interchange protein" evidence="7">
    <location>
        <begin position="23"/>
        <end position="207"/>
    </location>
</feature>
<dbReference type="InterPro" id="IPR050824">
    <property type="entry name" value="Thiol_disulfide_DsbA"/>
</dbReference>
<proteinExistence type="inferred from homology"/>
<dbReference type="CDD" id="cd03019">
    <property type="entry name" value="DsbA_DsbA"/>
    <property type="match status" value="1"/>
</dbReference>
<reference evidence="9 10" key="1">
    <citation type="submission" date="2019-03" db="EMBL/GenBank/DDBJ databases">
        <title>Complete genome sequence of Ferrigenium kumadai strain An22, a microaerophilic iron-oxidizing bacterium isolated from a paddy field soil.</title>
        <authorList>
            <person name="Watanabe T."/>
            <person name="Asakawa S."/>
        </authorList>
    </citation>
    <scope>NUCLEOTIDE SEQUENCE [LARGE SCALE GENOMIC DNA]</scope>
    <source>
        <strain evidence="9 10">An22</strain>
    </source>
</reference>
<evidence type="ECO:0000256" key="6">
    <source>
        <dbReference type="PIRSR" id="PIRSR001488-1"/>
    </source>
</evidence>
<feature type="domain" description="DSBA-like thioredoxin" evidence="8">
    <location>
        <begin position="73"/>
        <end position="188"/>
    </location>
</feature>
<comment type="subcellular location">
    <subcellularLocation>
        <location evidence="5">Periplasm</location>
    </subcellularLocation>
</comment>